<comment type="caution">
    <text evidence="1">The sequence shown here is derived from an EMBL/GenBank/DDBJ whole genome shotgun (WGS) entry which is preliminary data.</text>
</comment>
<dbReference type="Proteomes" id="UP001518925">
    <property type="component" value="Unassembled WGS sequence"/>
</dbReference>
<organism evidence="1 2">
    <name type="scientific">Bacillus suaedaesalsae</name>
    <dbReference type="NCBI Taxonomy" id="2810349"/>
    <lineage>
        <taxon>Bacteria</taxon>
        <taxon>Bacillati</taxon>
        <taxon>Bacillota</taxon>
        <taxon>Bacilli</taxon>
        <taxon>Bacillales</taxon>
        <taxon>Bacillaceae</taxon>
        <taxon>Bacillus</taxon>
    </lineage>
</organism>
<name>A0ABS2DET0_9BACI</name>
<sequence>MPTIYHEILIKAKVTTCFDLCRDINVHSQTVAHTKERIVSRHSSPLLEKGDIVTFEAVHFGVRQRLTAKVTQMERPYSFTDEMLKGAFKSLFHTHEFKEVREGTLMIDKLVFESPLGVLGIIANNLFLERYMERFIATRARELKKIAEGQLK</sequence>
<dbReference type="CDD" id="cd07820">
    <property type="entry name" value="SRPBCC_3"/>
    <property type="match status" value="1"/>
</dbReference>
<dbReference type="EMBL" id="JAFELM010000013">
    <property type="protein sequence ID" value="MBM6616515.1"/>
    <property type="molecule type" value="Genomic_DNA"/>
</dbReference>
<protein>
    <submittedName>
        <fullName evidence="1">SRPBCC family protein</fullName>
    </submittedName>
</protein>
<reference evidence="1 2" key="1">
    <citation type="submission" date="2021-02" db="EMBL/GenBank/DDBJ databases">
        <title>Bacillus sp. RD4P76, an endophyte from a halophyte.</title>
        <authorList>
            <person name="Sun J.-Q."/>
        </authorList>
    </citation>
    <scope>NUCLEOTIDE SEQUENCE [LARGE SCALE GENOMIC DNA]</scope>
    <source>
        <strain evidence="1 2">RD4P76</strain>
    </source>
</reference>
<evidence type="ECO:0000313" key="2">
    <source>
        <dbReference type="Proteomes" id="UP001518925"/>
    </source>
</evidence>
<keyword evidence="2" id="KW-1185">Reference proteome</keyword>
<evidence type="ECO:0000313" key="1">
    <source>
        <dbReference type="EMBL" id="MBM6616515.1"/>
    </source>
</evidence>
<proteinExistence type="predicted"/>
<dbReference type="RefSeq" id="WP_204201904.1">
    <property type="nucleotide sequence ID" value="NZ_JAFELM010000013.1"/>
</dbReference>
<dbReference type="SUPFAM" id="SSF55961">
    <property type="entry name" value="Bet v1-like"/>
    <property type="match status" value="1"/>
</dbReference>
<dbReference type="InterPro" id="IPR023393">
    <property type="entry name" value="START-like_dom_sf"/>
</dbReference>
<accession>A0ABS2DET0</accession>
<gene>
    <name evidence="1" type="ORF">JR050_02315</name>
</gene>
<dbReference type="Gene3D" id="3.30.530.20">
    <property type="match status" value="1"/>
</dbReference>